<organism evidence="13 14">
    <name type="scientific">Fibrella aquatilis</name>
    <dbReference type="NCBI Taxonomy" id="2817059"/>
    <lineage>
        <taxon>Bacteria</taxon>
        <taxon>Pseudomonadati</taxon>
        <taxon>Bacteroidota</taxon>
        <taxon>Cytophagia</taxon>
        <taxon>Cytophagales</taxon>
        <taxon>Spirosomataceae</taxon>
        <taxon>Fibrella</taxon>
    </lineage>
</organism>
<dbReference type="GO" id="GO:0016020">
    <property type="term" value="C:membrane"/>
    <property type="evidence" value="ECO:0007669"/>
    <property type="project" value="UniProtKB-SubCell"/>
</dbReference>
<protein>
    <submittedName>
        <fullName evidence="13">Sodium:proton antiporter NhaD</fullName>
    </submittedName>
</protein>
<feature type="transmembrane region" description="Helical" evidence="11">
    <location>
        <begin position="334"/>
        <end position="361"/>
    </location>
</feature>
<evidence type="ECO:0000256" key="2">
    <source>
        <dbReference type="ARBA" id="ARBA00022448"/>
    </source>
</evidence>
<evidence type="ECO:0000256" key="5">
    <source>
        <dbReference type="ARBA" id="ARBA00022989"/>
    </source>
</evidence>
<keyword evidence="8 11" id="KW-0472">Membrane</keyword>
<keyword evidence="7" id="KW-0406">Ion transport</keyword>
<feature type="transmembrane region" description="Helical" evidence="11">
    <location>
        <begin position="410"/>
        <end position="432"/>
    </location>
</feature>
<dbReference type="InterPro" id="IPR045016">
    <property type="entry name" value="NhaD-like"/>
</dbReference>
<comment type="similarity">
    <text evidence="10">Belongs to the NhaD Na(+)/H(+) (TC 2.A.62) antiporter family.</text>
</comment>
<dbReference type="PANTHER" id="PTHR43269:SF2">
    <property type="entry name" value="SODIUM_PROTON ANTIPORTER 1-RELATED"/>
    <property type="match status" value="1"/>
</dbReference>
<evidence type="ECO:0000256" key="8">
    <source>
        <dbReference type="ARBA" id="ARBA00023136"/>
    </source>
</evidence>
<feature type="transmembrane region" description="Helical" evidence="11">
    <location>
        <begin position="299"/>
        <end position="322"/>
    </location>
</feature>
<keyword evidence="3" id="KW-0050">Antiport</keyword>
<keyword evidence="14" id="KW-1185">Reference proteome</keyword>
<evidence type="ECO:0000256" key="11">
    <source>
        <dbReference type="SAM" id="Phobius"/>
    </source>
</evidence>
<evidence type="ECO:0000256" key="4">
    <source>
        <dbReference type="ARBA" id="ARBA00022692"/>
    </source>
</evidence>
<evidence type="ECO:0000256" key="9">
    <source>
        <dbReference type="ARBA" id="ARBA00023201"/>
    </source>
</evidence>
<keyword evidence="9" id="KW-0739">Sodium transport</keyword>
<evidence type="ECO:0000259" key="12">
    <source>
        <dbReference type="Pfam" id="PF03600"/>
    </source>
</evidence>
<proteinExistence type="inferred from homology"/>
<comment type="subcellular location">
    <subcellularLocation>
        <location evidence="1">Membrane</location>
        <topology evidence="1">Multi-pass membrane protein</topology>
    </subcellularLocation>
</comment>
<feature type="transmembrane region" description="Helical" evidence="11">
    <location>
        <begin position="59"/>
        <end position="80"/>
    </location>
</feature>
<dbReference type="Pfam" id="PF03600">
    <property type="entry name" value="CitMHS"/>
    <property type="match status" value="1"/>
</dbReference>
<feature type="transmembrane region" description="Helical" evidence="11">
    <location>
        <begin position="100"/>
        <end position="129"/>
    </location>
</feature>
<gene>
    <name evidence="13" type="primary">nhaD</name>
    <name evidence="13" type="ORF">J2I48_25820</name>
</gene>
<evidence type="ECO:0000256" key="6">
    <source>
        <dbReference type="ARBA" id="ARBA00023053"/>
    </source>
</evidence>
<dbReference type="GO" id="GO:0006814">
    <property type="term" value="P:sodium ion transport"/>
    <property type="evidence" value="ECO:0007669"/>
    <property type="project" value="UniProtKB-KW"/>
</dbReference>
<keyword evidence="2" id="KW-0813">Transport</keyword>
<evidence type="ECO:0000256" key="1">
    <source>
        <dbReference type="ARBA" id="ARBA00004141"/>
    </source>
</evidence>
<feature type="transmembrane region" description="Helical" evidence="11">
    <location>
        <begin position="141"/>
        <end position="159"/>
    </location>
</feature>
<evidence type="ECO:0000256" key="3">
    <source>
        <dbReference type="ARBA" id="ARBA00022449"/>
    </source>
</evidence>
<dbReference type="AlphaFoldDB" id="A0A939GC04"/>
<dbReference type="RefSeq" id="WP_207338419.1">
    <property type="nucleotide sequence ID" value="NZ_JAFMYU010000032.1"/>
</dbReference>
<feature type="transmembrane region" description="Helical" evidence="11">
    <location>
        <begin position="28"/>
        <end position="47"/>
    </location>
</feature>
<reference evidence="13 14" key="1">
    <citation type="submission" date="2021-03" db="EMBL/GenBank/DDBJ databases">
        <title>Fibrella sp. HMF5036 genome sequencing and assembly.</title>
        <authorList>
            <person name="Kang H."/>
            <person name="Kim H."/>
            <person name="Bae S."/>
            <person name="Joh K."/>
        </authorList>
    </citation>
    <scope>NUCLEOTIDE SEQUENCE [LARGE SCALE GENOMIC DNA]</scope>
    <source>
        <strain evidence="13 14">HMF5036</strain>
    </source>
</reference>
<feature type="transmembrane region" description="Helical" evidence="11">
    <location>
        <begin position="232"/>
        <end position="250"/>
    </location>
</feature>
<evidence type="ECO:0000256" key="10">
    <source>
        <dbReference type="ARBA" id="ARBA00025753"/>
    </source>
</evidence>
<keyword evidence="6" id="KW-0915">Sodium</keyword>
<feature type="transmembrane region" description="Helical" evidence="11">
    <location>
        <begin position="179"/>
        <end position="197"/>
    </location>
</feature>
<feature type="domain" description="Citrate transporter-like" evidence="12">
    <location>
        <begin position="13"/>
        <end position="358"/>
    </location>
</feature>
<dbReference type="EMBL" id="JAFMYU010000032">
    <property type="protein sequence ID" value="MBO0934454.1"/>
    <property type="molecule type" value="Genomic_DNA"/>
</dbReference>
<keyword evidence="4 11" id="KW-0812">Transmembrane</keyword>
<name>A0A939GC04_9BACT</name>
<dbReference type="Proteomes" id="UP000664795">
    <property type="component" value="Unassembled WGS sequence"/>
</dbReference>
<evidence type="ECO:0000313" key="13">
    <source>
        <dbReference type="EMBL" id="MBO0934454.1"/>
    </source>
</evidence>
<feature type="transmembrane region" description="Helical" evidence="11">
    <location>
        <begin position="373"/>
        <end position="398"/>
    </location>
</feature>
<evidence type="ECO:0000256" key="7">
    <source>
        <dbReference type="ARBA" id="ARBA00023065"/>
    </source>
</evidence>
<accession>A0A939GC04</accession>
<evidence type="ECO:0000313" key="14">
    <source>
        <dbReference type="Proteomes" id="UP000664795"/>
    </source>
</evidence>
<dbReference type="InterPro" id="IPR004680">
    <property type="entry name" value="Cit_transptr-like_dom"/>
</dbReference>
<comment type="caution">
    <text evidence="13">The sequence shown here is derived from an EMBL/GenBank/DDBJ whole genome shotgun (WGS) entry which is preliminary data.</text>
</comment>
<keyword evidence="5 11" id="KW-1133">Transmembrane helix</keyword>
<dbReference type="PANTHER" id="PTHR43269">
    <property type="entry name" value="SODIUM/PROTON ANTIPORTER 1-RELATED"/>
    <property type="match status" value="1"/>
</dbReference>
<dbReference type="NCBIfam" id="NF038006">
    <property type="entry name" value="NhaD_1"/>
    <property type="match status" value="1"/>
</dbReference>
<dbReference type="GO" id="GO:0015297">
    <property type="term" value="F:antiporter activity"/>
    <property type="evidence" value="ECO:0007669"/>
    <property type="project" value="UniProtKB-KW"/>
</dbReference>
<sequence>MLLTLLLVFLLGYLLITLEDVIHLNKTATALITGVLCWTIYALSGVADGHAVSEQLGHHLIDIAEILFFLLGAMTIVELIDAHDGFTLITDRIASRNTRTLLWISSFLAFFLSALLDNLTTAIVMVSVLRKLVHDPQQRRIMAGMTIVACNAGGVWSPIGDVTTTMLWIGGQVTTLNIIKTLLLPSLVAMLVPLGILTMRYPAATTAFVPSEEEEGVSRPYVTRVRRRDRRLMLAIGLGGMLFVPIFKTLTGLPPYMGMMLVLGVIWVASEVIHKDKDEAAREPLTPAYALQNIDSPSILFFLGILLAVGALEAVGGLRLLADSLNESVGQLDVIVLLIGLVSAVVDNVPIVAAAMGMYDLQTFPTDNQLWEFLAYCAGTGGSILLIGSAAGVAVMGMEKLEFGWYLRKISWLALLGYLAGAGVYLGQVALLR</sequence>